<dbReference type="Proteomes" id="UP001202831">
    <property type="component" value="Unassembled WGS sequence"/>
</dbReference>
<sequence length="200" mass="21630">MSAKRKLAHLLLILIALALLIPGVTQPMLSLTADADKAQFAKTTIDMVTQDNDVRGLLASVSAFMGFNDLQGHVEIFHKTRSIMGTVEDLMRGGNLLVGLLIATFSVIIPTLKLLSQAALLYIKPGEISAALYGFIRAVSKWSMVDVFVVAIIVSYMAGSASGQMGDLIIMNAQLEMGFWLFTGYCLFAIASNQLMPKSQ</sequence>
<keyword evidence="1" id="KW-0472">Membrane</keyword>
<reference evidence="2 3" key="1">
    <citation type="submission" date="2022-01" db="EMBL/GenBank/DDBJ databases">
        <title>Whole genome-based taxonomy of the Shewanellaceae.</title>
        <authorList>
            <person name="Martin-Rodriguez A.J."/>
        </authorList>
    </citation>
    <scope>NUCLEOTIDE SEQUENCE [LARGE SCALE GENOMIC DNA]</scope>
    <source>
        <strain evidence="2 3">DSM 21332</strain>
    </source>
</reference>
<keyword evidence="1" id="KW-0812">Transmembrane</keyword>
<name>A0ABT0NCY8_9GAMM</name>
<protein>
    <submittedName>
        <fullName evidence="2">Paraquat-inducible protein A</fullName>
    </submittedName>
</protein>
<feature type="transmembrane region" description="Helical" evidence="1">
    <location>
        <begin position="135"/>
        <end position="157"/>
    </location>
</feature>
<dbReference type="Pfam" id="PF04403">
    <property type="entry name" value="PqiA"/>
    <property type="match status" value="1"/>
</dbReference>
<organism evidence="2 3">
    <name type="scientific">Shewanella corallii</name>
    <dbReference type="NCBI Taxonomy" id="560080"/>
    <lineage>
        <taxon>Bacteria</taxon>
        <taxon>Pseudomonadati</taxon>
        <taxon>Pseudomonadota</taxon>
        <taxon>Gammaproteobacteria</taxon>
        <taxon>Alteromonadales</taxon>
        <taxon>Shewanellaceae</taxon>
        <taxon>Shewanella</taxon>
    </lineage>
</organism>
<evidence type="ECO:0000313" key="3">
    <source>
        <dbReference type="Proteomes" id="UP001202831"/>
    </source>
</evidence>
<evidence type="ECO:0000256" key="1">
    <source>
        <dbReference type="SAM" id="Phobius"/>
    </source>
</evidence>
<feature type="transmembrane region" description="Helical" evidence="1">
    <location>
        <begin position="177"/>
        <end position="196"/>
    </location>
</feature>
<dbReference type="RefSeq" id="WP_248937573.1">
    <property type="nucleotide sequence ID" value="NZ_JAKIKT010000014.1"/>
</dbReference>
<gene>
    <name evidence="2" type="ORF">L2725_21645</name>
</gene>
<dbReference type="InterPro" id="IPR007498">
    <property type="entry name" value="PqiA-like"/>
</dbReference>
<evidence type="ECO:0000313" key="2">
    <source>
        <dbReference type="EMBL" id="MCL2916343.1"/>
    </source>
</evidence>
<feature type="transmembrane region" description="Helical" evidence="1">
    <location>
        <begin position="96"/>
        <end position="123"/>
    </location>
</feature>
<comment type="caution">
    <text evidence="2">The sequence shown here is derived from an EMBL/GenBank/DDBJ whole genome shotgun (WGS) entry which is preliminary data.</text>
</comment>
<accession>A0ABT0NCY8</accession>
<proteinExistence type="predicted"/>
<keyword evidence="3" id="KW-1185">Reference proteome</keyword>
<dbReference type="EMBL" id="JAKIKT010000014">
    <property type="protein sequence ID" value="MCL2916343.1"/>
    <property type="molecule type" value="Genomic_DNA"/>
</dbReference>
<keyword evidence="1" id="KW-1133">Transmembrane helix</keyword>